<protein>
    <submittedName>
        <fullName evidence="1">TnpV</fullName>
    </submittedName>
</protein>
<geneLocation type="plasmid" evidence="1">
    <name>pMSR0</name>
</geneLocation>
<reference evidence="1" key="1">
    <citation type="journal article" date="2007" name="Plasmid">
        <title>Development of plasmid vector and electroporation condition for gene transfer in sporogenic lactic acid bacterium, Bacillus coagulans.</title>
        <authorList>
            <person name="Rhee M.S."/>
            <person name="Kim J.W."/>
            <person name="Qian Y."/>
            <person name="Ingram L.O."/>
            <person name="Shanmugam K.T."/>
        </authorList>
    </citation>
    <scope>NUCLEOTIDE SEQUENCE</scope>
    <source>
        <strain evidence="1">P4-102B</strain>
        <plasmid evidence="1">pMSR0</plasmid>
    </source>
</reference>
<keyword evidence="1" id="KW-0614">Plasmid</keyword>
<accession>A0FJX6</accession>
<dbReference type="AlphaFoldDB" id="A0FJX6"/>
<dbReference type="InterPro" id="IPR026989">
    <property type="entry name" value="TnpV"/>
</dbReference>
<dbReference type="EMBL" id="EF015591">
    <property type="protein sequence ID" value="ABJ99981.1"/>
    <property type="molecule type" value="Genomic_DNA"/>
</dbReference>
<dbReference type="RefSeq" id="WP_012477118.1">
    <property type="nucleotide sequence ID" value="NC_010853.1"/>
</dbReference>
<sequence length="128" mass="14990">MKNTLTYFKNKKGQLIPEIQTSNDPKYARPLGKWGKMALKYLQETNPIRFMELQMNGTLQEKMHKINDQAADKFLLIFDQLVEKDPAPITEDVLVKTRHLNHLKLQAEEFVRNEIYESLASQIPNDPY</sequence>
<evidence type="ECO:0000313" key="1">
    <source>
        <dbReference type="EMBL" id="ABJ99981.1"/>
    </source>
</evidence>
<name>A0FJX6_HEYCO</name>
<dbReference type="Pfam" id="PF14198">
    <property type="entry name" value="TnpV"/>
    <property type="match status" value="1"/>
</dbReference>
<organism evidence="1">
    <name type="scientific">Heyndrickxia coagulans</name>
    <name type="common">Weizmannia coagulans</name>
    <dbReference type="NCBI Taxonomy" id="1398"/>
    <lineage>
        <taxon>Bacteria</taxon>
        <taxon>Bacillati</taxon>
        <taxon>Bacillota</taxon>
        <taxon>Bacilli</taxon>
        <taxon>Bacillales</taxon>
        <taxon>Bacillaceae</taxon>
        <taxon>Heyndrickxia</taxon>
    </lineage>
</organism>
<proteinExistence type="predicted"/>